<evidence type="ECO:0000256" key="5">
    <source>
        <dbReference type="SAM" id="Phobius"/>
    </source>
</evidence>
<gene>
    <name evidence="6" type="ORF">Dsin_023569</name>
</gene>
<keyword evidence="7" id="KW-1185">Reference proteome</keyword>
<reference evidence="6" key="1">
    <citation type="journal article" date="2023" name="Plant J.">
        <title>Genome sequences and population genomics provide insights into the demographic history, inbreeding, and mutation load of two 'living fossil' tree species of Dipteronia.</title>
        <authorList>
            <person name="Feng Y."/>
            <person name="Comes H.P."/>
            <person name="Chen J."/>
            <person name="Zhu S."/>
            <person name="Lu R."/>
            <person name="Zhang X."/>
            <person name="Li P."/>
            <person name="Qiu J."/>
            <person name="Olsen K.M."/>
            <person name="Qiu Y."/>
        </authorList>
    </citation>
    <scope>NUCLEOTIDE SEQUENCE</scope>
    <source>
        <strain evidence="6">NBL</strain>
    </source>
</reference>
<keyword evidence="3" id="KW-0677">Repeat</keyword>
<accession>A0AAE0E165</accession>
<dbReference type="PANTHER" id="PTHR11227">
    <property type="entry name" value="WD-REPEAT PROTEIN INTERACTING WITH PHOSPHOINOSIDES WIPI -RELATED"/>
    <property type="match status" value="1"/>
</dbReference>
<dbReference type="SUPFAM" id="SSF50978">
    <property type="entry name" value="WD40 repeat-like"/>
    <property type="match status" value="1"/>
</dbReference>
<dbReference type="Pfam" id="PF21032">
    <property type="entry name" value="PROPPIN"/>
    <property type="match status" value="1"/>
</dbReference>
<evidence type="ECO:0000256" key="4">
    <source>
        <dbReference type="ARBA" id="ARBA00025740"/>
    </source>
</evidence>
<evidence type="ECO:0000313" key="6">
    <source>
        <dbReference type="EMBL" id="KAK3200154.1"/>
    </source>
</evidence>
<comment type="subcellular location">
    <subcellularLocation>
        <location evidence="1">Preautophagosomal structure membrane</location>
        <topology evidence="1">Peripheral membrane protein</topology>
    </subcellularLocation>
</comment>
<evidence type="ECO:0000313" key="7">
    <source>
        <dbReference type="Proteomes" id="UP001281410"/>
    </source>
</evidence>
<dbReference type="InterPro" id="IPR036322">
    <property type="entry name" value="WD40_repeat_dom_sf"/>
</dbReference>
<dbReference type="InterPro" id="IPR048720">
    <property type="entry name" value="PROPPIN"/>
</dbReference>
<protein>
    <recommendedName>
        <fullName evidence="8">Autophagy-related protein 18a</fullName>
    </recommendedName>
</protein>
<evidence type="ECO:0008006" key="8">
    <source>
        <dbReference type="Google" id="ProtNLM"/>
    </source>
</evidence>
<dbReference type="InterPro" id="IPR015943">
    <property type="entry name" value="WD40/YVTN_repeat-like_dom_sf"/>
</dbReference>
<dbReference type="EMBL" id="JANJYJ010000007">
    <property type="protein sequence ID" value="KAK3200154.1"/>
    <property type="molecule type" value="Genomic_DNA"/>
</dbReference>
<keyword evidence="5" id="KW-1133">Transmembrane helix</keyword>
<dbReference type="SMART" id="SM00320">
    <property type="entry name" value="WD40"/>
    <property type="match status" value="2"/>
</dbReference>
<dbReference type="InterPro" id="IPR001680">
    <property type="entry name" value="WD40_rpt"/>
</dbReference>
<keyword evidence="2" id="KW-0853">WD repeat</keyword>
<sequence>MFNRSYLNFNYLLSEDLPPSTSTHSNNTTDMTSRPDLPSATINHLSINPDQGCFAVALDTGFRAYNCDAFRQTMRRDFDTCGGIGLLSLLFRTSLVFLVGGGAQPRYPPNRVMIWDDQQNSFIGELSLRSEVKNVKLRRDRIIVVFLLKISVYNMSNLKVLDEIETIENPKGLCEVSQTVTPMVLVCPGLLKGQVRVENYACKRRKFIMAHASQIACLAMTLDGRFLATASSKGTLIRVFNTMDGSLLQEVRRGADRADIYSLAFSSNVKWLAASSDKGTVHVFNLKFDSPSLGSSSTLMSQPNLSNKSSPISTLPFFKGVLPKYFSSEWSVAQFRLREGVRYLVAFGREKNTVIIIGMDGSYYKCQFDPNEGGEMTQLEHFNFLKPEEEAS</sequence>
<comment type="similarity">
    <text evidence="4">Belongs to the WD repeat PROPPIN family.</text>
</comment>
<keyword evidence="5" id="KW-0472">Membrane</keyword>
<dbReference type="AlphaFoldDB" id="A0AAE0E165"/>
<evidence type="ECO:0000256" key="1">
    <source>
        <dbReference type="ARBA" id="ARBA00004623"/>
    </source>
</evidence>
<comment type="caution">
    <text evidence="6">The sequence shown here is derived from an EMBL/GenBank/DDBJ whole genome shotgun (WGS) entry which is preliminary data.</text>
</comment>
<feature type="transmembrane region" description="Helical" evidence="5">
    <location>
        <begin position="81"/>
        <end position="103"/>
    </location>
</feature>
<proteinExistence type="inferred from homology"/>
<dbReference type="Proteomes" id="UP001281410">
    <property type="component" value="Unassembled WGS sequence"/>
</dbReference>
<keyword evidence="5" id="KW-0812">Transmembrane</keyword>
<name>A0AAE0E165_9ROSI</name>
<dbReference type="GO" id="GO:0034045">
    <property type="term" value="C:phagophore assembly site membrane"/>
    <property type="evidence" value="ECO:0007669"/>
    <property type="project" value="UniProtKB-SubCell"/>
</dbReference>
<organism evidence="6 7">
    <name type="scientific">Dipteronia sinensis</name>
    <dbReference type="NCBI Taxonomy" id="43782"/>
    <lineage>
        <taxon>Eukaryota</taxon>
        <taxon>Viridiplantae</taxon>
        <taxon>Streptophyta</taxon>
        <taxon>Embryophyta</taxon>
        <taxon>Tracheophyta</taxon>
        <taxon>Spermatophyta</taxon>
        <taxon>Magnoliopsida</taxon>
        <taxon>eudicotyledons</taxon>
        <taxon>Gunneridae</taxon>
        <taxon>Pentapetalae</taxon>
        <taxon>rosids</taxon>
        <taxon>malvids</taxon>
        <taxon>Sapindales</taxon>
        <taxon>Sapindaceae</taxon>
        <taxon>Hippocastanoideae</taxon>
        <taxon>Acereae</taxon>
        <taxon>Dipteronia</taxon>
    </lineage>
</organism>
<dbReference type="Gene3D" id="2.130.10.10">
    <property type="entry name" value="YVTN repeat-like/Quinoprotein amine dehydrogenase"/>
    <property type="match status" value="1"/>
</dbReference>
<evidence type="ECO:0000256" key="3">
    <source>
        <dbReference type="ARBA" id="ARBA00022737"/>
    </source>
</evidence>
<evidence type="ECO:0000256" key="2">
    <source>
        <dbReference type="ARBA" id="ARBA00022574"/>
    </source>
</evidence>